<dbReference type="EMBL" id="CAAALY010254462">
    <property type="protein sequence ID" value="VEL37269.1"/>
    <property type="molecule type" value="Genomic_DNA"/>
</dbReference>
<feature type="compositionally biased region" description="Polar residues" evidence="1">
    <location>
        <begin position="8"/>
        <end position="19"/>
    </location>
</feature>
<evidence type="ECO:0000256" key="1">
    <source>
        <dbReference type="SAM" id="MobiDB-lite"/>
    </source>
</evidence>
<feature type="region of interest" description="Disordered" evidence="1">
    <location>
        <begin position="1"/>
        <end position="28"/>
    </location>
</feature>
<name>A0A448XIA0_9PLAT</name>
<dbReference type="Proteomes" id="UP000784294">
    <property type="component" value="Unassembled WGS sequence"/>
</dbReference>
<evidence type="ECO:0000313" key="3">
    <source>
        <dbReference type="Proteomes" id="UP000784294"/>
    </source>
</evidence>
<protein>
    <submittedName>
        <fullName evidence="2">Uncharacterized protein</fullName>
    </submittedName>
</protein>
<comment type="caution">
    <text evidence="2">The sequence shown here is derived from an EMBL/GenBank/DDBJ whole genome shotgun (WGS) entry which is preliminary data.</text>
</comment>
<sequence length="130" mass="13422">MRPANLFSAESDSTQSSLPDTHDSTPTHDRILQCTLANPLISALPTARIGSPAQLTPTTTGNIVVQAIGALAEEEMDVMAVEGEGTPSVGAGGDGCSEEPLPPRLSRQVSLASLDPEDALPLSIVDDEST</sequence>
<feature type="region of interest" description="Disordered" evidence="1">
    <location>
        <begin position="83"/>
        <end position="103"/>
    </location>
</feature>
<proteinExistence type="predicted"/>
<gene>
    <name evidence="2" type="ORF">PXEA_LOCUS30709</name>
</gene>
<keyword evidence="3" id="KW-1185">Reference proteome</keyword>
<dbReference type="AlphaFoldDB" id="A0A448XIA0"/>
<evidence type="ECO:0000313" key="2">
    <source>
        <dbReference type="EMBL" id="VEL37269.1"/>
    </source>
</evidence>
<organism evidence="2 3">
    <name type="scientific">Protopolystoma xenopodis</name>
    <dbReference type="NCBI Taxonomy" id="117903"/>
    <lineage>
        <taxon>Eukaryota</taxon>
        <taxon>Metazoa</taxon>
        <taxon>Spiralia</taxon>
        <taxon>Lophotrochozoa</taxon>
        <taxon>Platyhelminthes</taxon>
        <taxon>Monogenea</taxon>
        <taxon>Polyopisthocotylea</taxon>
        <taxon>Polystomatidea</taxon>
        <taxon>Polystomatidae</taxon>
        <taxon>Protopolystoma</taxon>
    </lineage>
</organism>
<reference evidence="2" key="1">
    <citation type="submission" date="2018-11" db="EMBL/GenBank/DDBJ databases">
        <authorList>
            <consortium name="Pathogen Informatics"/>
        </authorList>
    </citation>
    <scope>NUCLEOTIDE SEQUENCE</scope>
</reference>
<accession>A0A448XIA0</accession>